<evidence type="ECO:0000256" key="3">
    <source>
        <dbReference type="ARBA" id="ARBA00023136"/>
    </source>
</evidence>
<dbReference type="InterPro" id="IPR001460">
    <property type="entry name" value="PCN-bd_Tpept"/>
</dbReference>
<keyword evidence="8" id="KW-1185">Reference proteome</keyword>
<keyword evidence="2" id="KW-0121">Carboxypeptidase</keyword>
<dbReference type="Proteomes" id="UP000243205">
    <property type="component" value="Unassembled WGS sequence"/>
</dbReference>
<dbReference type="GO" id="GO:0004180">
    <property type="term" value="F:carboxypeptidase activity"/>
    <property type="evidence" value="ECO:0007669"/>
    <property type="project" value="UniProtKB-KW"/>
</dbReference>
<dbReference type="Gene3D" id="3.90.1310.10">
    <property type="entry name" value="Penicillin-binding protein 2a (Domain 2)"/>
    <property type="match status" value="1"/>
</dbReference>
<organism evidence="7 8">
    <name type="scientific">Desulfuromonas thiophila</name>
    <dbReference type="NCBI Taxonomy" id="57664"/>
    <lineage>
        <taxon>Bacteria</taxon>
        <taxon>Pseudomonadati</taxon>
        <taxon>Thermodesulfobacteriota</taxon>
        <taxon>Desulfuromonadia</taxon>
        <taxon>Desulfuromonadales</taxon>
        <taxon>Desulfuromonadaceae</taxon>
        <taxon>Desulfuromonas</taxon>
    </lineage>
</organism>
<dbReference type="GO" id="GO:0071555">
    <property type="term" value="P:cell wall organization"/>
    <property type="evidence" value="ECO:0007669"/>
    <property type="project" value="TreeGrafter"/>
</dbReference>
<protein>
    <submittedName>
        <fullName evidence="7">Peptidoglycan synthetase FtsI</fullName>
    </submittedName>
</protein>
<dbReference type="SUPFAM" id="SSF54184">
    <property type="entry name" value="Penicillin-binding protein 2x (pbp-2x), c-terminal domain"/>
    <property type="match status" value="1"/>
</dbReference>
<reference evidence="8" key="1">
    <citation type="submission" date="2016-10" db="EMBL/GenBank/DDBJ databases">
        <authorList>
            <person name="Varghese N."/>
            <person name="Submissions S."/>
        </authorList>
    </citation>
    <scope>NUCLEOTIDE SEQUENCE [LARGE SCALE GENOMIC DNA]</scope>
    <source>
        <strain evidence="8">DSM 8987</strain>
    </source>
</reference>
<evidence type="ECO:0000313" key="7">
    <source>
        <dbReference type="EMBL" id="SDD90414.1"/>
    </source>
</evidence>
<dbReference type="SUPFAM" id="SSF56601">
    <property type="entry name" value="beta-lactamase/transpeptidase-like"/>
    <property type="match status" value="1"/>
</dbReference>
<feature type="region of interest" description="Disordered" evidence="4">
    <location>
        <begin position="1"/>
        <end position="21"/>
    </location>
</feature>
<dbReference type="AlphaFoldDB" id="A0A1G6YIT2"/>
<dbReference type="InterPro" id="IPR005543">
    <property type="entry name" value="PASTA_dom"/>
</dbReference>
<dbReference type="Pfam" id="PF03717">
    <property type="entry name" value="PBP_dimer"/>
    <property type="match status" value="1"/>
</dbReference>
<keyword evidence="2" id="KW-0645">Protease</keyword>
<comment type="subcellular location">
    <subcellularLocation>
        <location evidence="1">Membrane</location>
    </subcellularLocation>
</comment>
<feature type="compositionally biased region" description="Basic and acidic residues" evidence="4">
    <location>
        <begin position="7"/>
        <end position="21"/>
    </location>
</feature>
<dbReference type="Gene3D" id="3.30.450.330">
    <property type="match status" value="1"/>
</dbReference>
<dbReference type="InterPro" id="IPR050515">
    <property type="entry name" value="Beta-lactam/transpept"/>
</dbReference>
<keyword evidence="5" id="KW-0812">Transmembrane</keyword>
<feature type="region of interest" description="Disordered" evidence="4">
    <location>
        <begin position="594"/>
        <end position="615"/>
    </location>
</feature>
<dbReference type="PROSITE" id="PS51178">
    <property type="entry name" value="PASTA"/>
    <property type="match status" value="1"/>
</dbReference>
<feature type="transmembrane region" description="Helical" evidence="5">
    <location>
        <begin position="30"/>
        <end position="50"/>
    </location>
</feature>
<dbReference type="RefSeq" id="WP_092075997.1">
    <property type="nucleotide sequence ID" value="NZ_FNAQ01000002.1"/>
</dbReference>
<dbReference type="PANTHER" id="PTHR30627:SF1">
    <property type="entry name" value="PEPTIDOGLYCAN D,D-TRANSPEPTIDASE FTSI"/>
    <property type="match status" value="1"/>
</dbReference>
<dbReference type="GO" id="GO:0005886">
    <property type="term" value="C:plasma membrane"/>
    <property type="evidence" value="ECO:0007669"/>
    <property type="project" value="TreeGrafter"/>
</dbReference>
<evidence type="ECO:0000256" key="2">
    <source>
        <dbReference type="ARBA" id="ARBA00022645"/>
    </source>
</evidence>
<keyword evidence="5" id="KW-1133">Transmembrane helix</keyword>
<dbReference type="InterPro" id="IPR036138">
    <property type="entry name" value="PBP_dimer_sf"/>
</dbReference>
<dbReference type="PANTHER" id="PTHR30627">
    <property type="entry name" value="PEPTIDOGLYCAN D,D-TRANSPEPTIDASE"/>
    <property type="match status" value="1"/>
</dbReference>
<evidence type="ECO:0000256" key="4">
    <source>
        <dbReference type="SAM" id="MobiDB-lite"/>
    </source>
</evidence>
<keyword evidence="3 5" id="KW-0472">Membrane</keyword>
<keyword evidence="2" id="KW-0378">Hydrolase</keyword>
<feature type="domain" description="PASTA" evidence="6">
    <location>
        <begin position="628"/>
        <end position="687"/>
    </location>
</feature>
<name>A0A1G6YIT2_9BACT</name>
<dbReference type="InterPro" id="IPR012338">
    <property type="entry name" value="Beta-lactam/transpept-like"/>
</dbReference>
<dbReference type="GO" id="GO:0008658">
    <property type="term" value="F:penicillin binding"/>
    <property type="evidence" value="ECO:0007669"/>
    <property type="project" value="InterPro"/>
</dbReference>
<dbReference type="Gene3D" id="3.40.710.10">
    <property type="entry name" value="DD-peptidase/beta-lactamase superfamily"/>
    <property type="match status" value="1"/>
</dbReference>
<dbReference type="SMART" id="SM00740">
    <property type="entry name" value="PASTA"/>
    <property type="match status" value="1"/>
</dbReference>
<dbReference type="SUPFAM" id="SSF56519">
    <property type="entry name" value="Penicillin binding protein dimerisation domain"/>
    <property type="match status" value="1"/>
</dbReference>
<dbReference type="CDD" id="cd06575">
    <property type="entry name" value="PASTA_Pbp2x-like_2"/>
    <property type="match status" value="1"/>
</dbReference>
<sequence length="696" mass="76451">MKAHKPSASERANRRRPDPKQEVRAVRRRIRFIAGCFVVLCAVLALRAFYLQVLSAPQWQERARNQHRKIIPLTPQRGALFDAQGEALAVSLEADSAYVNPEFLHRILAQQADGAGRLSQMAAAIAPLIGEKPQWVLERMQRDKKFVWLKRRMAPDRAAALRALELPGVFFTREHKRWYPNGRVASQVIGFSGIDNRGLEGLERRYDPLIAGDGGYLVTRKDASGRSLGSGERVEAGRRGRDLYLTIDKQIQYIAEHELAEAVTSSKARGGVAVVMEPASGRVLAMASQPDYDPNQFGRFPAATRRNRVVCDSYEPGSTFKLFLLAAALNEELFKPQQQIDCTKSGHYAIGGKVIHDHRALGVLTVADVLKFSSNIGCAKIAQQLGRETFYRYLREFGFGQLTQIDFDGEVGGLLRAPQDWFEIDLAAISFGQGVTVTPLQLATATCAVVNGGRLMQPYLVERIVDPRTGAEQLHSPREVRQVLRPAVAQQLRDMMVRVADVDGTGSRARVPGFLVGGKTGTAQKVDPVTGTYSVDKRVSSFVGFAPAEAPRLVVLVALDEPRGEVYGGILAAPVFSRIVEQTLRYLRVAPTQPLEDASRTARPSSPPPREVAPALLSEMPPVPTQNGAPQSRMPDFKGLTARDVLALMARSGLNLRIEGYGRVVRQQPAAGQALDATTPLTLYLQPPQEAIYATD</sequence>
<accession>A0A1G6YIT2</accession>
<dbReference type="Pfam" id="PF03793">
    <property type="entry name" value="PASTA"/>
    <property type="match status" value="1"/>
</dbReference>
<evidence type="ECO:0000256" key="5">
    <source>
        <dbReference type="SAM" id="Phobius"/>
    </source>
</evidence>
<evidence type="ECO:0000313" key="8">
    <source>
        <dbReference type="Proteomes" id="UP000243205"/>
    </source>
</evidence>
<dbReference type="STRING" id="57664.SAMN05661003_10272"/>
<evidence type="ECO:0000256" key="1">
    <source>
        <dbReference type="ARBA" id="ARBA00004370"/>
    </source>
</evidence>
<dbReference type="EMBL" id="FNAQ01000002">
    <property type="protein sequence ID" value="SDD90414.1"/>
    <property type="molecule type" value="Genomic_DNA"/>
</dbReference>
<proteinExistence type="predicted"/>
<gene>
    <name evidence="7" type="ORF">SAMN05661003_10272</name>
</gene>
<evidence type="ECO:0000259" key="6">
    <source>
        <dbReference type="PROSITE" id="PS51178"/>
    </source>
</evidence>
<dbReference type="OrthoDB" id="9789078at2"/>
<dbReference type="InterPro" id="IPR005311">
    <property type="entry name" value="PBP_dimer"/>
</dbReference>
<dbReference type="Pfam" id="PF00905">
    <property type="entry name" value="Transpeptidase"/>
    <property type="match status" value="1"/>
</dbReference>